<dbReference type="EMBL" id="LS483487">
    <property type="protein sequence ID" value="SQJ00315.1"/>
    <property type="molecule type" value="Genomic_DNA"/>
</dbReference>
<protein>
    <submittedName>
        <fullName evidence="1">Protein of uncharacterized function (DUF1456)</fullName>
    </submittedName>
</protein>
<dbReference type="RefSeq" id="WP_005976076.1">
    <property type="nucleotide sequence ID" value="NZ_CABKNW010000001.1"/>
</dbReference>
<dbReference type="PANTHER" id="PTHR37805">
    <property type="entry name" value="CYTOPLASMIC PROTEIN-RELATED"/>
    <property type="match status" value="1"/>
</dbReference>
<organism evidence="1 2">
    <name type="scientific">Fusobacterium ulcerans</name>
    <dbReference type="NCBI Taxonomy" id="861"/>
    <lineage>
        <taxon>Bacteria</taxon>
        <taxon>Fusobacteriati</taxon>
        <taxon>Fusobacteriota</taxon>
        <taxon>Fusobacteriia</taxon>
        <taxon>Fusobacteriales</taxon>
        <taxon>Fusobacteriaceae</taxon>
        <taxon>Fusobacterium</taxon>
    </lineage>
</organism>
<dbReference type="KEGG" id="ful:C4N20_10410"/>
<dbReference type="Pfam" id="PF07308">
    <property type="entry name" value="DUF1456"/>
    <property type="match status" value="2"/>
</dbReference>
<dbReference type="Proteomes" id="UP000249008">
    <property type="component" value="Chromosome 1"/>
</dbReference>
<reference evidence="1 2" key="1">
    <citation type="submission" date="2018-06" db="EMBL/GenBank/DDBJ databases">
        <authorList>
            <consortium name="Pathogen Informatics"/>
            <person name="Doyle S."/>
        </authorList>
    </citation>
    <scope>NUCLEOTIDE SEQUENCE [LARGE SCALE GENOMIC DNA]</scope>
    <source>
        <strain evidence="1 2">NCTC12112</strain>
    </source>
</reference>
<proteinExistence type="predicted"/>
<name>A0AAX1TSD5_9FUSO</name>
<sequence length="158" mass="18379">MVNNDILRRVRYALNLKDSVMLEIFKSADCIITHEELLNLLKKEDEEGFEKCNNKVLEAFLDGLIILKRGKQEPKPGEEVQAVKINRNNINNIILKKLKIALSFRSDDMLKIFKLAGLELSSSELSALFRKEDHKNYRECGDKYIRNFLKGLTIYYRG</sequence>
<evidence type="ECO:0000313" key="2">
    <source>
        <dbReference type="Proteomes" id="UP000249008"/>
    </source>
</evidence>
<evidence type="ECO:0000313" key="1">
    <source>
        <dbReference type="EMBL" id="SQJ00315.1"/>
    </source>
</evidence>
<dbReference type="GeneID" id="78455225"/>
<accession>A0AAX1TSD5</accession>
<dbReference type="AlphaFoldDB" id="A0AAX1TSD5"/>
<dbReference type="InterPro" id="IPR009921">
    <property type="entry name" value="YehS-like"/>
</dbReference>
<gene>
    <name evidence="1" type="ORF">NCTC12112_00636</name>
</gene>
<dbReference type="PANTHER" id="PTHR37805:SF1">
    <property type="entry name" value="CYTOPLASMIC PROTEIN"/>
    <property type="match status" value="1"/>
</dbReference>